<dbReference type="PANTHER" id="PTHR31964:SF113">
    <property type="entry name" value="USPA DOMAIN-CONTAINING PROTEIN"/>
    <property type="match status" value="1"/>
</dbReference>
<evidence type="ECO:0000313" key="4">
    <source>
        <dbReference type="Proteomes" id="UP000241085"/>
    </source>
</evidence>
<proteinExistence type="inferred from homology"/>
<dbReference type="InterPro" id="IPR014729">
    <property type="entry name" value="Rossmann-like_a/b/a_fold"/>
</dbReference>
<keyword evidence="4" id="KW-1185">Reference proteome</keyword>
<feature type="domain" description="UspA" evidence="2">
    <location>
        <begin position="148"/>
        <end position="283"/>
    </location>
</feature>
<reference evidence="3 4" key="1">
    <citation type="submission" date="2018-03" db="EMBL/GenBank/DDBJ databases">
        <title>Bacteriophage NCPPB3778 and a type I-E CRISPR drive the evolution of the US Biological Select Agent, Rathayibacter toxicus.</title>
        <authorList>
            <person name="Davis E.W.II."/>
            <person name="Tabima J.F."/>
            <person name="Weisberg A.J."/>
            <person name="Dantas Lopes L."/>
            <person name="Wiseman M.S."/>
            <person name="Wiseman M.S."/>
            <person name="Pupko T."/>
            <person name="Belcher M.S."/>
            <person name="Sechler A.J."/>
            <person name="Tancos M.A."/>
            <person name="Schroeder B.K."/>
            <person name="Murray T.D."/>
            <person name="Luster D.G."/>
            <person name="Schneider W.L."/>
            <person name="Rogers E."/>
            <person name="Andreote F.D."/>
            <person name="Grunwald N.J."/>
            <person name="Putnam M.L."/>
            <person name="Chang J.H."/>
        </authorList>
    </citation>
    <scope>NUCLEOTIDE SEQUENCE [LARGE SCALE GENOMIC DNA]</scope>
    <source>
        <strain evidence="3 4">DSM 15933</strain>
    </source>
</reference>
<dbReference type="AlphaFoldDB" id="A0A2T4UU99"/>
<dbReference type="Gene3D" id="3.40.50.620">
    <property type="entry name" value="HUPs"/>
    <property type="match status" value="2"/>
</dbReference>
<name>A0A2T4UU99_9MICO</name>
<evidence type="ECO:0000256" key="1">
    <source>
        <dbReference type="ARBA" id="ARBA00008791"/>
    </source>
</evidence>
<accession>A0A2T4UU99</accession>
<dbReference type="InterPro" id="IPR006015">
    <property type="entry name" value="Universal_stress_UspA"/>
</dbReference>
<dbReference type="Pfam" id="PF00582">
    <property type="entry name" value="Usp"/>
    <property type="match status" value="2"/>
</dbReference>
<comment type="caution">
    <text evidence="3">The sequence shown here is derived from an EMBL/GenBank/DDBJ whole genome shotgun (WGS) entry which is preliminary data.</text>
</comment>
<organism evidence="3 4">
    <name type="scientific">Rathayibacter caricis DSM 15933</name>
    <dbReference type="NCBI Taxonomy" id="1328867"/>
    <lineage>
        <taxon>Bacteria</taxon>
        <taxon>Bacillati</taxon>
        <taxon>Actinomycetota</taxon>
        <taxon>Actinomycetes</taxon>
        <taxon>Micrococcales</taxon>
        <taxon>Microbacteriaceae</taxon>
        <taxon>Rathayibacter</taxon>
    </lineage>
</organism>
<gene>
    <name evidence="3" type="ORF">C1I63_09775</name>
</gene>
<dbReference type="InterPro" id="IPR006016">
    <property type="entry name" value="UspA"/>
</dbReference>
<dbReference type="CDD" id="cd00293">
    <property type="entry name" value="USP-like"/>
    <property type="match status" value="1"/>
</dbReference>
<dbReference type="PANTHER" id="PTHR31964">
    <property type="entry name" value="ADENINE NUCLEOTIDE ALPHA HYDROLASES-LIKE SUPERFAMILY PROTEIN"/>
    <property type="match status" value="1"/>
</dbReference>
<dbReference type="PRINTS" id="PR01438">
    <property type="entry name" value="UNVRSLSTRESS"/>
</dbReference>
<comment type="similarity">
    <text evidence="1">Belongs to the universal stress protein A family.</text>
</comment>
<protein>
    <recommendedName>
        <fullName evidence="2">UspA domain-containing protein</fullName>
    </recommendedName>
</protein>
<dbReference type="Proteomes" id="UP000241085">
    <property type="component" value="Unassembled WGS sequence"/>
</dbReference>
<evidence type="ECO:0000259" key="2">
    <source>
        <dbReference type="Pfam" id="PF00582"/>
    </source>
</evidence>
<dbReference type="SUPFAM" id="SSF52402">
    <property type="entry name" value="Adenine nucleotide alpha hydrolases-like"/>
    <property type="match status" value="2"/>
</dbReference>
<dbReference type="EMBL" id="PZPL01000001">
    <property type="protein sequence ID" value="PTL73110.1"/>
    <property type="molecule type" value="Genomic_DNA"/>
</dbReference>
<evidence type="ECO:0000313" key="3">
    <source>
        <dbReference type="EMBL" id="PTL73110.1"/>
    </source>
</evidence>
<feature type="domain" description="UspA" evidence="2">
    <location>
        <begin position="7"/>
        <end position="137"/>
    </location>
</feature>
<sequence>MRRRSMDAVVVGVSGSDRSTDALRWALDYARGHRLPAELVGVVEPARGRIAEAAAEQRRAAGAVLEEARALAEREYAGVPVRVRLLDGDPVHVLADAAPAGALLVLGAHPLSRRGLSVAAPVAVRVAAASRSAVALIPGPASTGRSGVAVGVDGSEVSLEAIRLAAKEADRLGEPLLALHAWQLPGAWADSVPVERRVIDAIEEDEDLVLAESLVGLGESCPDLEIRHLLVRGNPVEKLSEVAAEARLLVVGSHGRGAFLRLLLGSVSHSLALTVPGPLVILRHRALTR</sequence>